<keyword evidence="4" id="KW-1185">Reference proteome</keyword>
<dbReference type="GO" id="GO:0016020">
    <property type="term" value="C:membrane"/>
    <property type="evidence" value="ECO:0007669"/>
    <property type="project" value="GOC"/>
</dbReference>
<organism evidence="3 4">
    <name type="scientific">Enhydrobacter aerosaccus</name>
    <dbReference type="NCBI Taxonomy" id="225324"/>
    <lineage>
        <taxon>Bacteria</taxon>
        <taxon>Pseudomonadati</taxon>
        <taxon>Pseudomonadota</taxon>
        <taxon>Alphaproteobacteria</taxon>
        <taxon>Hyphomicrobiales</taxon>
        <taxon>Enhydrobacter</taxon>
    </lineage>
</organism>
<evidence type="ECO:0000259" key="2">
    <source>
        <dbReference type="Pfam" id="PF00487"/>
    </source>
</evidence>
<gene>
    <name evidence="3" type="ORF">SAMN02745126_03796</name>
</gene>
<reference evidence="4" key="1">
    <citation type="submission" date="2017-02" db="EMBL/GenBank/DDBJ databases">
        <authorList>
            <person name="Varghese N."/>
            <person name="Submissions S."/>
        </authorList>
    </citation>
    <scope>NUCLEOTIDE SEQUENCE [LARGE SCALE GENOMIC DNA]</scope>
    <source>
        <strain evidence="4">ATCC 27094</strain>
    </source>
</reference>
<keyword evidence="1" id="KW-0812">Transmembrane</keyword>
<dbReference type="PANTHER" id="PTHR12879">
    <property type="entry name" value="SPHINGOLIPID DELTA 4 DESATURASE/C-4 HYDROXYLASE PROTEIN DES2"/>
    <property type="match status" value="1"/>
</dbReference>
<name>A0A1T4RHB1_9HYPH</name>
<dbReference type="AlphaFoldDB" id="A0A1T4RHB1"/>
<dbReference type="GO" id="GO:0046513">
    <property type="term" value="P:ceramide biosynthetic process"/>
    <property type="evidence" value="ECO:0007669"/>
    <property type="project" value="TreeGrafter"/>
</dbReference>
<dbReference type="CDD" id="cd03510">
    <property type="entry name" value="Rhizobitoxine-FADS-like"/>
    <property type="match status" value="1"/>
</dbReference>
<dbReference type="PANTHER" id="PTHR12879:SF8">
    <property type="entry name" value="SPHINGOLIPID DELTA(4)-DESATURASE DES1"/>
    <property type="match status" value="1"/>
</dbReference>
<dbReference type="RefSeq" id="WP_218191146.1">
    <property type="nucleotide sequence ID" value="NZ_FUWJ01000005.1"/>
</dbReference>
<proteinExistence type="predicted"/>
<feature type="transmembrane region" description="Helical" evidence="1">
    <location>
        <begin position="52"/>
        <end position="74"/>
    </location>
</feature>
<evidence type="ECO:0000313" key="4">
    <source>
        <dbReference type="Proteomes" id="UP000190092"/>
    </source>
</evidence>
<feature type="transmembrane region" description="Helical" evidence="1">
    <location>
        <begin position="183"/>
        <end position="202"/>
    </location>
</feature>
<dbReference type="Pfam" id="PF00487">
    <property type="entry name" value="FA_desaturase"/>
    <property type="match status" value="1"/>
</dbReference>
<protein>
    <submittedName>
        <fullName evidence="3">Fatty acid desaturase</fullName>
    </submittedName>
</protein>
<dbReference type="InterPro" id="IPR005804">
    <property type="entry name" value="FA_desaturase_dom"/>
</dbReference>
<feature type="transmembrane region" description="Helical" evidence="1">
    <location>
        <begin position="25"/>
        <end position="46"/>
    </location>
</feature>
<keyword evidence="1" id="KW-0472">Membrane</keyword>
<sequence>MPIKVSELLALDVVQRLRAKSNVMGALLVLHAWALILGSMALFAWWPSPFTFLLAVMVIGCRQLGLAILMHDAAHGLLFANRRMNDWVGSRLCAFPVFTSLDLYRPYHLKHHRFTQQADDPDLGLSAPFPISGQSLRRKIVRDLSGQTAYQRRGEQIRRALGNRELSTARRLANLWRAERGPFVVNLLLLGGLSLAGYWWLYPVLWLLPLATWYQLVSRIRNIAEHAVVPDNDDPLRNTRTTLINPLERLFIAPYWVNYHLEHHLFMFVPCWRLPQAHRAMVAAGWREQMEVQRGYRSVLQRAAARQHGDDRGEGPRPSVQHI</sequence>
<keyword evidence="1" id="KW-1133">Transmembrane helix</keyword>
<accession>A0A1T4RHB1</accession>
<dbReference type="Proteomes" id="UP000190092">
    <property type="component" value="Unassembled WGS sequence"/>
</dbReference>
<dbReference type="EMBL" id="FUWJ01000005">
    <property type="protein sequence ID" value="SKA15410.1"/>
    <property type="molecule type" value="Genomic_DNA"/>
</dbReference>
<evidence type="ECO:0000256" key="1">
    <source>
        <dbReference type="SAM" id="Phobius"/>
    </source>
</evidence>
<dbReference type="GO" id="GO:0042284">
    <property type="term" value="F:sphingolipid delta-4 desaturase activity"/>
    <property type="evidence" value="ECO:0007669"/>
    <property type="project" value="TreeGrafter"/>
</dbReference>
<feature type="domain" description="Fatty acid desaturase" evidence="2">
    <location>
        <begin position="47"/>
        <end position="282"/>
    </location>
</feature>
<evidence type="ECO:0000313" key="3">
    <source>
        <dbReference type="EMBL" id="SKA15410.1"/>
    </source>
</evidence>
<dbReference type="STRING" id="225324.SAMN02745126_03796"/>